<dbReference type="Proteomes" id="UP000640509">
    <property type="component" value="Unassembled WGS sequence"/>
</dbReference>
<dbReference type="Pfam" id="PF13412">
    <property type="entry name" value="HTH_24"/>
    <property type="match status" value="1"/>
</dbReference>
<organism evidence="5 6">
    <name type="scientific">Paracoccus acridae</name>
    <dbReference type="NCBI Taxonomy" id="1795310"/>
    <lineage>
        <taxon>Bacteria</taxon>
        <taxon>Pseudomonadati</taxon>
        <taxon>Pseudomonadota</taxon>
        <taxon>Alphaproteobacteria</taxon>
        <taxon>Rhodobacterales</taxon>
        <taxon>Paracoccaceae</taxon>
        <taxon>Paracoccus</taxon>
    </lineage>
</organism>
<dbReference type="EMBL" id="BMIV01000002">
    <property type="protein sequence ID" value="GGF57116.1"/>
    <property type="molecule type" value="Genomic_DNA"/>
</dbReference>
<dbReference type="Gene3D" id="1.10.10.10">
    <property type="entry name" value="Winged helix-like DNA-binding domain superfamily/Winged helix DNA-binding domain"/>
    <property type="match status" value="1"/>
</dbReference>
<protein>
    <submittedName>
        <fullName evidence="5">AsnC family transcriptional regulator</fullName>
    </submittedName>
</protein>
<dbReference type="Pfam" id="PF01037">
    <property type="entry name" value="AsnC_trans_reg"/>
    <property type="match status" value="1"/>
</dbReference>
<dbReference type="InterPro" id="IPR011991">
    <property type="entry name" value="ArsR-like_HTH"/>
</dbReference>
<dbReference type="InterPro" id="IPR019887">
    <property type="entry name" value="Tscrpt_reg_AsnC/Lrp_C"/>
</dbReference>
<evidence type="ECO:0000259" key="4">
    <source>
        <dbReference type="PROSITE" id="PS50956"/>
    </source>
</evidence>
<dbReference type="InterPro" id="IPR036390">
    <property type="entry name" value="WH_DNA-bd_sf"/>
</dbReference>
<keyword evidence="6" id="KW-1185">Reference proteome</keyword>
<sequence>MTQAASLDSFDIAILAALQRDGSMTNAALAEVVNLSPSQCSRRRAALEQTGVIEGYAARLSAARLGYGLRAIIRVNLASHGQGKDDDFARFVESHPQIRSAFSVSGDADYVLDVRVRDLDAFADFVHRHLLPHPQVSQVRSEIVLKTLKDDRALPPVAVP</sequence>
<evidence type="ECO:0000313" key="6">
    <source>
        <dbReference type="Proteomes" id="UP000640509"/>
    </source>
</evidence>
<dbReference type="Gene3D" id="3.30.70.920">
    <property type="match status" value="1"/>
</dbReference>
<dbReference type="PROSITE" id="PS50956">
    <property type="entry name" value="HTH_ASNC_2"/>
    <property type="match status" value="1"/>
</dbReference>
<dbReference type="InterPro" id="IPR036388">
    <property type="entry name" value="WH-like_DNA-bd_sf"/>
</dbReference>
<dbReference type="InterPro" id="IPR000485">
    <property type="entry name" value="AsnC-type_HTH_dom"/>
</dbReference>
<dbReference type="InterPro" id="IPR011008">
    <property type="entry name" value="Dimeric_a/b-barrel"/>
</dbReference>
<keyword evidence="1" id="KW-0805">Transcription regulation</keyword>
<dbReference type="PRINTS" id="PR00033">
    <property type="entry name" value="HTHASNC"/>
</dbReference>
<accession>A0ABQ1VDF8</accession>
<reference evidence="6" key="1">
    <citation type="journal article" date="2019" name="Int. J. Syst. Evol. Microbiol.">
        <title>The Global Catalogue of Microorganisms (GCM) 10K type strain sequencing project: providing services to taxonomists for standard genome sequencing and annotation.</title>
        <authorList>
            <consortium name="The Broad Institute Genomics Platform"/>
            <consortium name="The Broad Institute Genome Sequencing Center for Infectious Disease"/>
            <person name="Wu L."/>
            <person name="Ma J."/>
        </authorList>
    </citation>
    <scope>NUCLEOTIDE SEQUENCE [LARGE SCALE GENOMIC DNA]</scope>
    <source>
        <strain evidence="6">CGMCC 1.15419</strain>
    </source>
</reference>
<dbReference type="SMART" id="SM00344">
    <property type="entry name" value="HTH_ASNC"/>
    <property type="match status" value="1"/>
</dbReference>
<dbReference type="PANTHER" id="PTHR30154:SF46">
    <property type="entry name" value="TRANSCRIPTIONAL REGULATORY PROTEIN"/>
    <property type="match status" value="1"/>
</dbReference>
<dbReference type="RefSeq" id="WP_188714012.1">
    <property type="nucleotide sequence ID" value="NZ_BMIV01000002.1"/>
</dbReference>
<name>A0ABQ1VDF8_9RHOB</name>
<evidence type="ECO:0000256" key="1">
    <source>
        <dbReference type="ARBA" id="ARBA00023015"/>
    </source>
</evidence>
<gene>
    <name evidence="5" type="ORF">GCM10011402_06320</name>
</gene>
<dbReference type="SUPFAM" id="SSF54909">
    <property type="entry name" value="Dimeric alpha+beta barrel"/>
    <property type="match status" value="1"/>
</dbReference>
<dbReference type="InterPro" id="IPR019888">
    <property type="entry name" value="Tscrpt_reg_AsnC-like"/>
</dbReference>
<dbReference type="CDD" id="cd00090">
    <property type="entry name" value="HTH_ARSR"/>
    <property type="match status" value="1"/>
</dbReference>
<keyword evidence="3" id="KW-0804">Transcription</keyword>
<proteinExistence type="predicted"/>
<dbReference type="PANTHER" id="PTHR30154">
    <property type="entry name" value="LEUCINE-RESPONSIVE REGULATORY PROTEIN"/>
    <property type="match status" value="1"/>
</dbReference>
<evidence type="ECO:0000313" key="5">
    <source>
        <dbReference type="EMBL" id="GGF57116.1"/>
    </source>
</evidence>
<comment type="caution">
    <text evidence="5">The sequence shown here is derived from an EMBL/GenBank/DDBJ whole genome shotgun (WGS) entry which is preliminary data.</text>
</comment>
<dbReference type="SUPFAM" id="SSF46785">
    <property type="entry name" value="Winged helix' DNA-binding domain"/>
    <property type="match status" value="1"/>
</dbReference>
<evidence type="ECO:0000256" key="2">
    <source>
        <dbReference type="ARBA" id="ARBA00023125"/>
    </source>
</evidence>
<feature type="domain" description="HTH asnC-type" evidence="4">
    <location>
        <begin position="7"/>
        <end position="68"/>
    </location>
</feature>
<keyword evidence="2" id="KW-0238">DNA-binding</keyword>
<evidence type="ECO:0000256" key="3">
    <source>
        <dbReference type="ARBA" id="ARBA00023163"/>
    </source>
</evidence>